<dbReference type="InterPro" id="IPR045851">
    <property type="entry name" value="AMP-bd_C_sf"/>
</dbReference>
<feature type="domain" description="AMP-dependent synthetase/ligase" evidence="4">
    <location>
        <begin position="19"/>
        <end position="378"/>
    </location>
</feature>
<dbReference type="GO" id="GO:0006631">
    <property type="term" value="P:fatty acid metabolic process"/>
    <property type="evidence" value="ECO:0007669"/>
    <property type="project" value="TreeGrafter"/>
</dbReference>
<dbReference type="Gene3D" id="3.40.50.12780">
    <property type="entry name" value="N-terminal domain of ligase-like"/>
    <property type="match status" value="1"/>
</dbReference>
<dbReference type="EMBL" id="BMMH01000005">
    <property type="protein sequence ID" value="GGL12418.1"/>
    <property type="molecule type" value="Genomic_DNA"/>
</dbReference>
<dbReference type="PANTHER" id="PTHR43201">
    <property type="entry name" value="ACYL-COA SYNTHETASE"/>
    <property type="match status" value="1"/>
</dbReference>
<evidence type="ECO:0000256" key="3">
    <source>
        <dbReference type="SAM" id="MobiDB-lite"/>
    </source>
</evidence>
<dbReference type="GO" id="GO:0031956">
    <property type="term" value="F:medium-chain fatty acid-CoA ligase activity"/>
    <property type="evidence" value="ECO:0007669"/>
    <property type="project" value="TreeGrafter"/>
</dbReference>
<keyword evidence="2 6" id="KW-0436">Ligase</keyword>
<gene>
    <name evidence="6" type="ORF">GCM10011588_28520</name>
</gene>
<dbReference type="Pfam" id="PF13193">
    <property type="entry name" value="AMP-binding_C"/>
    <property type="match status" value="1"/>
</dbReference>
<reference evidence="6" key="2">
    <citation type="submission" date="2020-09" db="EMBL/GenBank/DDBJ databases">
        <authorList>
            <person name="Sun Q."/>
            <person name="Zhou Y."/>
        </authorList>
    </citation>
    <scope>NUCLEOTIDE SEQUENCE</scope>
    <source>
        <strain evidence="6">CGMCC 4.3508</strain>
    </source>
</reference>
<evidence type="ECO:0000259" key="4">
    <source>
        <dbReference type="Pfam" id="PF00501"/>
    </source>
</evidence>
<evidence type="ECO:0000313" key="7">
    <source>
        <dbReference type="Proteomes" id="UP000638263"/>
    </source>
</evidence>
<evidence type="ECO:0000313" key="6">
    <source>
        <dbReference type="EMBL" id="GGL12418.1"/>
    </source>
</evidence>
<dbReference type="InterPro" id="IPR042099">
    <property type="entry name" value="ANL_N_sf"/>
</dbReference>
<feature type="compositionally biased region" description="Basic and acidic residues" evidence="3">
    <location>
        <begin position="505"/>
        <end position="521"/>
    </location>
</feature>
<sequence length="521" mass="55467">MTTTNPSLVRGDSFVELLDARVRLTPDAPFLLDELGGRVTFGQYRHRAERIAAALAAAGAGPGSRVVWQLPTRISTALLIGALARLGAVQAPVIPAYRSRETTAAVIAAGAEFLLVPTEGGAIDYHRLAREVPGSPRIVRIGVDAPELDEVTGLPAVADIAPRDSQDGRWVYFTSGSSGTPKAALHHDRSLISSAYGMAEQGRLGADPAEVTSMTYPIAHVGGIAQLTALIVTGKPTVLIEAFDPRRTAETLRRNSVTTTGGGPVFYAALLAEQRKDPDRPLIPSLRYLTGGGAPCPPSLYAQVRAEMGVTVLHSYGMTETPMICIASPLDSAEQLAETEGRPAPGMQVRIVEDGEPVAVGTDGDIELRGTNLFLRYLDEAATRAAFTADGWFRTGDRGHLRADGHLEVTGRTKDLIIRKGENIAPQEIEQLLSTHPAIAQVAVIGLPDAERGERVCAVVIPRDPQSALRLGDLTDFLRAAGVMPQKLPEQLEIAADLPRSGTGKVDKNKLRRDLDTAPAV</sequence>
<reference evidence="6" key="1">
    <citation type="journal article" date="2014" name="Int. J. Syst. Evol. Microbiol.">
        <title>Complete genome sequence of Corynebacterium casei LMG S-19264T (=DSM 44701T), isolated from a smear-ripened cheese.</title>
        <authorList>
            <consortium name="US DOE Joint Genome Institute (JGI-PGF)"/>
            <person name="Walter F."/>
            <person name="Albersmeier A."/>
            <person name="Kalinowski J."/>
            <person name="Ruckert C."/>
        </authorList>
    </citation>
    <scope>NUCLEOTIDE SEQUENCE</scope>
    <source>
        <strain evidence="6">CGMCC 4.3508</strain>
    </source>
</reference>
<proteinExistence type="inferred from homology"/>
<protein>
    <submittedName>
        <fullName evidence="6">Cyclohexanecarboxylate-CoA ligase</fullName>
    </submittedName>
</protein>
<evidence type="ECO:0000256" key="2">
    <source>
        <dbReference type="ARBA" id="ARBA00022598"/>
    </source>
</evidence>
<dbReference type="Pfam" id="PF00501">
    <property type="entry name" value="AMP-binding"/>
    <property type="match status" value="1"/>
</dbReference>
<comment type="caution">
    <text evidence="6">The sequence shown here is derived from an EMBL/GenBank/DDBJ whole genome shotgun (WGS) entry which is preliminary data.</text>
</comment>
<dbReference type="RefSeq" id="WP_062997797.1">
    <property type="nucleotide sequence ID" value="NZ_BMMH01000005.1"/>
</dbReference>
<dbReference type="SUPFAM" id="SSF56801">
    <property type="entry name" value="Acetyl-CoA synthetase-like"/>
    <property type="match status" value="1"/>
</dbReference>
<feature type="region of interest" description="Disordered" evidence="3">
    <location>
        <begin position="499"/>
        <end position="521"/>
    </location>
</feature>
<dbReference type="Gene3D" id="3.30.300.30">
    <property type="match status" value="1"/>
</dbReference>
<accession>A0A917RK56</accession>
<comment type="similarity">
    <text evidence="1">Belongs to the ATP-dependent AMP-binding enzyme family.</text>
</comment>
<evidence type="ECO:0000259" key="5">
    <source>
        <dbReference type="Pfam" id="PF13193"/>
    </source>
</evidence>
<organism evidence="6 7">
    <name type="scientific">Nocardia jinanensis</name>
    <dbReference type="NCBI Taxonomy" id="382504"/>
    <lineage>
        <taxon>Bacteria</taxon>
        <taxon>Bacillati</taxon>
        <taxon>Actinomycetota</taxon>
        <taxon>Actinomycetes</taxon>
        <taxon>Mycobacteriales</taxon>
        <taxon>Nocardiaceae</taxon>
        <taxon>Nocardia</taxon>
    </lineage>
</organism>
<feature type="domain" description="AMP-binding enzyme C-terminal" evidence="5">
    <location>
        <begin position="428"/>
        <end position="505"/>
    </location>
</feature>
<dbReference type="AlphaFoldDB" id="A0A917RK56"/>
<name>A0A917RK56_9NOCA</name>
<keyword evidence="7" id="KW-1185">Reference proteome</keyword>
<evidence type="ECO:0000256" key="1">
    <source>
        <dbReference type="ARBA" id="ARBA00006432"/>
    </source>
</evidence>
<dbReference type="Proteomes" id="UP000638263">
    <property type="component" value="Unassembled WGS sequence"/>
</dbReference>
<dbReference type="InterPro" id="IPR000873">
    <property type="entry name" value="AMP-dep_synth/lig_dom"/>
</dbReference>
<dbReference type="PANTHER" id="PTHR43201:SF5">
    <property type="entry name" value="MEDIUM-CHAIN ACYL-COA LIGASE ACSF2, MITOCHONDRIAL"/>
    <property type="match status" value="1"/>
</dbReference>
<dbReference type="InterPro" id="IPR025110">
    <property type="entry name" value="AMP-bd_C"/>
</dbReference>